<reference evidence="2" key="1">
    <citation type="submission" date="2014-09" db="EMBL/GenBank/DDBJ databases">
        <authorList>
            <person name="Magalhaes I.L.F."/>
            <person name="Oliveira U."/>
            <person name="Santos F.R."/>
            <person name="Vidigal T.H.D.A."/>
            <person name="Brescovit A.D."/>
            <person name="Santos A.J."/>
        </authorList>
    </citation>
    <scope>NUCLEOTIDE SEQUENCE</scope>
    <source>
        <tissue evidence="2">Shoot tissue taken approximately 20 cm above the soil surface</tissue>
    </source>
</reference>
<dbReference type="EMBL" id="GBRH01197866">
    <property type="protein sequence ID" value="JAE00030.1"/>
    <property type="molecule type" value="Transcribed_RNA"/>
</dbReference>
<name>A0A0A9EH13_ARUDO</name>
<proteinExistence type="predicted"/>
<reference evidence="2" key="2">
    <citation type="journal article" date="2015" name="Data Brief">
        <title>Shoot transcriptome of the giant reed, Arundo donax.</title>
        <authorList>
            <person name="Barrero R.A."/>
            <person name="Guerrero F.D."/>
            <person name="Moolhuijzen P."/>
            <person name="Goolsby J.A."/>
            <person name="Tidwell J."/>
            <person name="Bellgard S.E."/>
            <person name="Bellgard M.I."/>
        </authorList>
    </citation>
    <scope>NUCLEOTIDE SEQUENCE</scope>
    <source>
        <tissue evidence="2">Shoot tissue taken approximately 20 cm above the soil surface</tissue>
    </source>
</reference>
<accession>A0A0A9EH13</accession>
<dbReference type="AlphaFoldDB" id="A0A0A9EH13"/>
<organism evidence="2">
    <name type="scientific">Arundo donax</name>
    <name type="common">Giant reed</name>
    <name type="synonym">Donax arundinaceus</name>
    <dbReference type="NCBI Taxonomy" id="35708"/>
    <lineage>
        <taxon>Eukaryota</taxon>
        <taxon>Viridiplantae</taxon>
        <taxon>Streptophyta</taxon>
        <taxon>Embryophyta</taxon>
        <taxon>Tracheophyta</taxon>
        <taxon>Spermatophyta</taxon>
        <taxon>Magnoliopsida</taxon>
        <taxon>Liliopsida</taxon>
        <taxon>Poales</taxon>
        <taxon>Poaceae</taxon>
        <taxon>PACMAD clade</taxon>
        <taxon>Arundinoideae</taxon>
        <taxon>Arundineae</taxon>
        <taxon>Arundo</taxon>
    </lineage>
</organism>
<protein>
    <submittedName>
        <fullName evidence="2">Uncharacterized protein</fullName>
    </submittedName>
</protein>
<evidence type="ECO:0000313" key="2">
    <source>
        <dbReference type="EMBL" id="JAE00030.1"/>
    </source>
</evidence>
<feature type="region of interest" description="Disordered" evidence="1">
    <location>
        <begin position="1"/>
        <end position="26"/>
    </location>
</feature>
<sequence length="26" mass="3409">MHMRRLRSCQSSSWRYCSHQRPRRFR</sequence>
<evidence type="ECO:0000256" key="1">
    <source>
        <dbReference type="SAM" id="MobiDB-lite"/>
    </source>
</evidence>